<dbReference type="EMBL" id="JAUYVI010000006">
    <property type="protein sequence ID" value="MDQ7250062.1"/>
    <property type="molecule type" value="Genomic_DNA"/>
</dbReference>
<dbReference type="PANTHER" id="PTHR30222:SF2">
    <property type="entry name" value="ABC TRANSPORTER SUBSTRATE-BINDING PROTEIN"/>
    <property type="match status" value="1"/>
</dbReference>
<dbReference type="SUPFAM" id="SSF53850">
    <property type="entry name" value="Periplasmic binding protein-like II"/>
    <property type="match status" value="1"/>
</dbReference>
<keyword evidence="3" id="KW-1185">Reference proteome</keyword>
<gene>
    <name evidence="2" type="ORF">Q8A70_20400</name>
</gene>
<name>A0ABU0YS74_9PROT</name>
<dbReference type="InterPro" id="IPR006311">
    <property type="entry name" value="TAT_signal"/>
</dbReference>
<accession>A0ABU0YS74</accession>
<keyword evidence="1" id="KW-0732">Signal</keyword>
<protein>
    <submittedName>
        <fullName evidence="2">ABC transporter substrate-binding protein</fullName>
    </submittedName>
</protein>
<dbReference type="InterPro" id="IPR006059">
    <property type="entry name" value="SBP"/>
</dbReference>
<dbReference type="CDD" id="cd13589">
    <property type="entry name" value="PBP2_polyamine_RpCGA009"/>
    <property type="match status" value="1"/>
</dbReference>
<proteinExistence type="predicted"/>
<organism evidence="2 3">
    <name type="scientific">Dongia sedimenti</name>
    <dbReference type="NCBI Taxonomy" id="3064282"/>
    <lineage>
        <taxon>Bacteria</taxon>
        <taxon>Pseudomonadati</taxon>
        <taxon>Pseudomonadota</taxon>
        <taxon>Alphaproteobacteria</taxon>
        <taxon>Rhodospirillales</taxon>
        <taxon>Dongiaceae</taxon>
        <taxon>Dongia</taxon>
    </lineage>
</organism>
<reference evidence="3" key="1">
    <citation type="submission" date="2023-08" db="EMBL/GenBank/DDBJ databases">
        <title>Rhodospirillaceae gen. nov., a novel taxon isolated from the Yangtze River Yuezi River estuary sludge.</title>
        <authorList>
            <person name="Ruan L."/>
        </authorList>
    </citation>
    <scope>NUCLEOTIDE SEQUENCE [LARGE SCALE GENOMIC DNA]</scope>
    <source>
        <strain evidence="3">R-7</strain>
    </source>
</reference>
<evidence type="ECO:0000256" key="1">
    <source>
        <dbReference type="ARBA" id="ARBA00022729"/>
    </source>
</evidence>
<evidence type="ECO:0000313" key="2">
    <source>
        <dbReference type="EMBL" id="MDQ7250062.1"/>
    </source>
</evidence>
<dbReference type="PANTHER" id="PTHR30222">
    <property type="entry name" value="SPERMIDINE/PUTRESCINE-BINDING PERIPLASMIC PROTEIN"/>
    <property type="match status" value="1"/>
</dbReference>
<dbReference type="Proteomes" id="UP001230156">
    <property type="component" value="Unassembled WGS sequence"/>
</dbReference>
<dbReference type="PROSITE" id="PS51318">
    <property type="entry name" value="TAT"/>
    <property type="match status" value="1"/>
</dbReference>
<comment type="caution">
    <text evidence="2">The sequence shown here is derived from an EMBL/GenBank/DDBJ whole genome shotgun (WGS) entry which is preliminary data.</text>
</comment>
<evidence type="ECO:0000313" key="3">
    <source>
        <dbReference type="Proteomes" id="UP001230156"/>
    </source>
</evidence>
<dbReference type="Gene3D" id="3.40.190.10">
    <property type="entry name" value="Periplasmic binding protein-like II"/>
    <property type="match status" value="2"/>
</dbReference>
<dbReference type="Pfam" id="PF13416">
    <property type="entry name" value="SBP_bac_8"/>
    <property type="match status" value="1"/>
</dbReference>
<dbReference type="RefSeq" id="WP_379958829.1">
    <property type="nucleotide sequence ID" value="NZ_JAUYVI010000006.1"/>
</dbReference>
<sequence>MTNHSDRAFQRDCLEILSTKVARGEISRRRFTQIAAMLVAGAPLALKGRSAEAAANELVLVNWGGDAIKAYDEAYGKPFLAETGITVKEDGTGPTEGAIAAQVKSGKPTWDLVDADPFSAMTLGKQGMMEPIDYNVVDKNKMRSGFGWEYAASTYFYSYVIAYDAKKFGDKAPTGMADFFDVEKFPGKRSLYKWGSAMWEAALLADGVAPDKLYPLDLDRAHNKIKAFKDNIVSFWGGGADSQSVLMNGDASMAIVWSTRASIMEQDSGGQIKFVWDQGLLSPGALAVVKGNPGGKDNAMKFIASAQDPKKQLVIFDMLGQGPANPATDALIPADKQKFNCVDPANAKKQITLDMPWYSEHYSAALDAYTAIISA</sequence>